<dbReference type="PROSITE" id="PS00356">
    <property type="entry name" value="HTH_LACI_1"/>
    <property type="match status" value="1"/>
</dbReference>
<dbReference type="CDD" id="cd06307">
    <property type="entry name" value="PBP1_sugar_binding"/>
    <property type="match status" value="1"/>
</dbReference>
<dbReference type="Pfam" id="PF00356">
    <property type="entry name" value="LacI"/>
    <property type="match status" value="1"/>
</dbReference>
<evidence type="ECO:0000256" key="3">
    <source>
        <dbReference type="ARBA" id="ARBA00023163"/>
    </source>
</evidence>
<dbReference type="InterPro" id="IPR010982">
    <property type="entry name" value="Lambda_DNA-bd_dom_sf"/>
</dbReference>
<dbReference type="Gene3D" id="3.40.50.2300">
    <property type="match status" value="2"/>
</dbReference>
<evidence type="ECO:0000313" key="5">
    <source>
        <dbReference type="EMBL" id="SEL79738.1"/>
    </source>
</evidence>
<dbReference type="RefSeq" id="WP_245770697.1">
    <property type="nucleotide sequence ID" value="NZ_FOAG01000008.1"/>
</dbReference>
<sequence length="341" mass="37486">MNKPTVHDIAKEAGVSLATVDRVLNARAGVRDKTIAKVQAAVARLGYVRDTYAANLAKKRQYRFAFVLPEGPSQFVDTLAAAIEEAYASQVADRTLIEIIRVPLLDPHVIVRNLLSLQTDRLDGVALMVPETPQVRDAVARLKHEGISVVTLVSDLPNSQRDYFIGTNSVAAGRTAGLLMGRFVRRGGEVLVVSNSMRSRDSLERRLGFDEVISFDFNTLTTLPSVEFFDDPARMEGVIAEVIARRPDLVGVYSMGSGNKAMLNALRRTGRLGDLVVIAHELSPTTRKALVENEVAAVIAQNVGHLSRSALRVLRNLSDNLPIYEAQERVRIEILVRENLV</sequence>
<dbReference type="Gene3D" id="1.10.260.40">
    <property type="entry name" value="lambda repressor-like DNA-binding domains"/>
    <property type="match status" value="1"/>
</dbReference>
<proteinExistence type="predicted"/>
<keyword evidence="3" id="KW-0804">Transcription</keyword>
<feature type="domain" description="HTH lacI-type" evidence="4">
    <location>
        <begin position="4"/>
        <end position="58"/>
    </location>
</feature>
<dbReference type="Proteomes" id="UP000199582">
    <property type="component" value="Unassembled WGS sequence"/>
</dbReference>
<dbReference type="SUPFAM" id="SSF53822">
    <property type="entry name" value="Periplasmic binding protein-like I"/>
    <property type="match status" value="1"/>
</dbReference>
<dbReference type="PRINTS" id="PR00036">
    <property type="entry name" value="HTHLACI"/>
</dbReference>
<dbReference type="PANTHER" id="PTHR30146">
    <property type="entry name" value="LACI-RELATED TRANSCRIPTIONAL REPRESSOR"/>
    <property type="match status" value="1"/>
</dbReference>
<keyword evidence="1" id="KW-0805">Transcription regulation</keyword>
<keyword evidence="6" id="KW-1185">Reference proteome</keyword>
<organism evidence="5 6">
    <name type="scientific">Roseovarius azorensis</name>
    <dbReference type="NCBI Taxonomy" id="1287727"/>
    <lineage>
        <taxon>Bacteria</taxon>
        <taxon>Pseudomonadati</taxon>
        <taxon>Pseudomonadota</taxon>
        <taxon>Alphaproteobacteria</taxon>
        <taxon>Rhodobacterales</taxon>
        <taxon>Roseobacteraceae</taxon>
        <taxon>Roseovarius</taxon>
    </lineage>
</organism>
<dbReference type="PROSITE" id="PS50932">
    <property type="entry name" value="HTH_LACI_2"/>
    <property type="match status" value="1"/>
</dbReference>
<dbReference type="AlphaFoldDB" id="A0A1H7T4S6"/>
<dbReference type="InterPro" id="IPR025997">
    <property type="entry name" value="SBP_2_dom"/>
</dbReference>
<evidence type="ECO:0000259" key="4">
    <source>
        <dbReference type="PROSITE" id="PS50932"/>
    </source>
</evidence>
<dbReference type="CDD" id="cd01392">
    <property type="entry name" value="HTH_LacI"/>
    <property type="match status" value="1"/>
</dbReference>
<keyword evidence="2" id="KW-0238">DNA-binding</keyword>
<dbReference type="PANTHER" id="PTHR30146:SF152">
    <property type="entry name" value="TRANSCRIPTIONAL REGULATORY PROTEIN"/>
    <property type="match status" value="1"/>
</dbReference>
<dbReference type="SMART" id="SM00354">
    <property type="entry name" value="HTH_LACI"/>
    <property type="match status" value="1"/>
</dbReference>
<dbReference type="InterPro" id="IPR028082">
    <property type="entry name" value="Peripla_BP_I"/>
</dbReference>
<dbReference type="STRING" id="1287727.SAMN05443999_10859"/>
<protein>
    <submittedName>
        <fullName evidence="5">Transcriptional regulator, LacI family</fullName>
    </submittedName>
</protein>
<reference evidence="5 6" key="1">
    <citation type="submission" date="2016-10" db="EMBL/GenBank/DDBJ databases">
        <authorList>
            <person name="de Groot N.N."/>
        </authorList>
    </citation>
    <scope>NUCLEOTIDE SEQUENCE [LARGE SCALE GENOMIC DNA]</scope>
    <source>
        <strain evidence="5 6">DSM 100674</strain>
    </source>
</reference>
<dbReference type="SUPFAM" id="SSF47413">
    <property type="entry name" value="lambda repressor-like DNA-binding domains"/>
    <property type="match status" value="1"/>
</dbReference>
<gene>
    <name evidence="5" type="ORF">SAMN05443999_10859</name>
</gene>
<dbReference type="GO" id="GO:0000976">
    <property type="term" value="F:transcription cis-regulatory region binding"/>
    <property type="evidence" value="ECO:0007669"/>
    <property type="project" value="TreeGrafter"/>
</dbReference>
<dbReference type="InterPro" id="IPR000843">
    <property type="entry name" value="HTH_LacI"/>
</dbReference>
<name>A0A1H7T4S6_9RHOB</name>
<dbReference type="Pfam" id="PF13407">
    <property type="entry name" value="Peripla_BP_4"/>
    <property type="match status" value="1"/>
</dbReference>
<evidence type="ECO:0000313" key="6">
    <source>
        <dbReference type="Proteomes" id="UP000199582"/>
    </source>
</evidence>
<accession>A0A1H7T4S6</accession>
<dbReference type="GO" id="GO:0003700">
    <property type="term" value="F:DNA-binding transcription factor activity"/>
    <property type="evidence" value="ECO:0007669"/>
    <property type="project" value="TreeGrafter"/>
</dbReference>
<dbReference type="EMBL" id="FOAG01000008">
    <property type="protein sequence ID" value="SEL79738.1"/>
    <property type="molecule type" value="Genomic_DNA"/>
</dbReference>
<evidence type="ECO:0000256" key="2">
    <source>
        <dbReference type="ARBA" id="ARBA00023125"/>
    </source>
</evidence>
<evidence type="ECO:0000256" key="1">
    <source>
        <dbReference type="ARBA" id="ARBA00023015"/>
    </source>
</evidence>